<evidence type="ECO:0000259" key="2">
    <source>
        <dbReference type="Pfam" id="PF16064"/>
    </source>
</evidence>
<feature type="region of interest" description="Disordered" evidence="1">
    <location>
        <begin position="369"/>
        <end position="398"/>
    </location>
</feature>
<dbReference type="PANTHER" id="PTHR34153:SF2">
    <property type="entry name" value="SI:CH211-262H13.3-RELATED"/>
    <property type="match status" value="1"/>
</dbReference>
<protein>
    <submittedName>
        <fullName evidence="4">DUF4806 domain-containing protein</fullName>
    </submittedName>
</protein>
<sequence length="578" mass="63806">MHSSNQAFTIVEFLEDKSVDYVPSIWLLASDSVAYPTSQSTSRVASLRSKMEKPTATLEPLWRSCSIRVLGMASTERKAREKLKKLEAAAAAGEDTPGLETTDSEAPRQRKPVHRLIDMEPTQKKRKKNKYVSSDDESSKSKSDSETESETDMLQQEDVGDIGSLFSLHVPVRIDKMTRRLLLASLAQIHQQLDSLQAPTTRFNDRSKHLLLASLAQITQQLDSLQAPATRFNDRSKHLLLVLASLAQITQQLDGLQAPTTRFNDRSKHLLLVLASLAQITQQLDGLQAPTTRFNDRSKHLLLVLASLAQITQQLDGLQAPTTLFNDRSKHLLLVLASLAQITQQLDGLQAPAARPATPVQSAAGCSLEYTSDDDDTIGPGPLDSHLTPSPSRRADNAAPLGTSFLSQFCAEENFRYTGDDETTLMRLVCSTFSLAKENNQLLKQLAASRQMPQLAKLNLPFVLPVSTKDELDQLEQYLRIPKQSTMLASYIGCMVSDSQRKAVFMLMPKFITTQLAASFNYEGKRGGKAAFKDFANTISLVRRLVAQGSKSGKCESNIVKTAIADWLRQAPARLKAT</sequence>
<dbReference type="PANTHER" id="PTHR34153">
    <property type="entry name" value="SI:CH211-262H13.3-RELATED-RELATED"/>
    <property type="match status" value="1"/>
</dbReference>
<feature type="domain" description="DUF4806" evidence="2">
    <location>
        <begin position="461"/>
        <end position="538"/>
    </location>
</feature>
<dbReference type="InterPro" id="IPR032071">
    <property type="entry name" value="DUF4806"/>
</dbReference>
<reference evidence="4" key="1">
    <citation type="submission" date="2016-11" db="UniProtKB">
        <authorList>
            <consortium name="WormBaseParasite"/>
        </authorList>
    </citation>
    <scope>IDENTIFICATION</scope>
</reference>
<dbReference type="WBParaSite" id="maker-uti_cns_0009104-snap-gene-0.3-mRNA-1">
    <property type="protein sequence ID" value="maker-uti_cns_0009104-snap-gene-0.3-mRNA-1"/>
    <property type="gene ID" value="maker-uti_cns_0009104-snap-gene-0.3"/>
</dbReference>
<dbReference type="Proteomes" id="UP000095280">
    <property type="component" value="Unplaced"/>
</dbReference>
<evidence type="ECO:0000256" key="1">
    <source>
        <dbReference type="SAM" id="MobiDB-lite"/>
    </source>
</evidence>
<name>A0A1I8I1V1_9PLAT</name>
<feature type="region of interest" description="Disordered" evidence="1">
    <location>
        <begin position="88"/>
        <end position="156"/>
    </location>
</feature>
<evidence type="ECO:0000313" key="3">
    <source>
        <dbReference type="Proteomes" id="UP000095280"/>
    </source>
</evidence>
<evidence type="ECO:0000313" key="4">
    <source>
        <dbReference type="WBParaSite" id="maker-uti_cns_0009104-snap-gene-0.3-mRNA-1"/>
    </source>
</evidence>
<dbReference type="AlphaFoldDB" id="A0A1I8I1V1"/>
<keyword evidence="3" id="KW-1185">Reference proteome</keyword>
<accession>A0A1I8I1V1</accession>
<dbReference type="Pfam" id="PF16064">
    <property type="entry name" value="DUF4806"/>
    <property type="match status" value="1"/>
</dbReference>
<proteinExistence type="predicted"/>
<organism evidence="3 4">
    <name type="scientific">Macrostomum lignano</name>
    <dbReference type="NCBI Taxonomy" id="282301"/>
    <lineage>
        <taxon>Eukaryota</taxon>
        <taxon>Metazoa</taxon>
        <taxon>Spiralia</taxon>
        <taxon>Lophotrochozoa</taxon>
        <taxon>Platyhelminthes</taxon>
        <taxon>Rhabditophora</taxon>
        <taxon>Macrostomorpha</taxon>
        <taxon>Macrostomida</taxon>
        <taxon>Macrostomidae</taxon>
        <taxon>Macrostomum</taxon>
    </lineage>
</organism>